<gene>
    <name evidence="1" type="ORF">FMM80_28485</name>
</gene>
<sequence length="277" mass="32147">MSAYIANVVLFEVDKKVYEIVKEVNAKCEEDKIVVRYCRYVDDMIIISSNPSILLRIKDVIHSTLYQLGLELSPKTDSEEGISKEEALEWTVDERGGLGVFAAFDMADDSLDSVLDECDEYDVTDRREALRLLRSTLSPMIYEGLKTEIDFMKLLEIVFKTGEIRINDIIRFSELMLYHAAENMSDIWENYVGLWKQGMQYCPSDSILRIEGMSTYVFLEGCCRILKQQNQAKQAESYSLWKKSEIKIRDTLKGVDIWQKIEEEIHEKELLKKMPGF</sequence>
<comment type="caution">
    <text evidence="1">The sequence shown here is derived from an EMBL/GenBank/DDBJ whole genome shotgun (WGS) entry which is preliminary data.</text>
</comment>
<evidence type="ECO:0008006" key="3">
    <source>
        <dbReference type="Google" id="ProtNLM"/>
    </source>
</evidence>
<organism evidence="1 2">
    <name type="scientific">Schaedlerella arabinosiphila</name>
    <dbReference type="NCBI Taxonomy" id="2044587"/>
    <lineage>
        <taxon>Bacteria</taxon>
        <taxon>Bacillati</taxon>
        <taxon>Bacillota</taxon>
        <taxon>Clostridia</taxon>
        <taxon>Lachnospirales</taxon>
        <taxon>Lachnospiraceae</taxon>
        <taxon>Schaedlerella</taxon>
    </lineage>
</organism>
<evidence type="ECO:0000313" key="1">
    <source>
        <dbReference type="EMBL" id="NDO72348.1"/>
    </source>
</evidence>
<reference evidence="1 2" key="1">
    <citation type="submission" date="2019-07" db="EMBL/GenBank/DDBJ databases">
        <title>Draft genome sequences of 15 bacterial species constituting the stable defined intestinal microbiota of the GM15 gnotobiotic mouse model.</title>
        <authorList>
            <person name="Elie C."/>
            <person name="Mathieu A."/>
            <person name="Saliou A."/>
            <person name="Darnaud M."/>
            <person name="Leulier F."/>
            <person name="Tamellini A."/>
        </authorList>
    </citation>
    <scope>NUCLEOTIDE SEQUENCE [LARGE SCALE GENOMIC DNA]</scope>
    <source>
        <strain evidence="2">ASF 502</strain>
    </source>
</reference>
<protein>
    <recommendedName>
        <fullName evidence="3">Reverse transcriptase domain-containing protein</fullName>
    </recommendedName>
</protein>
<dbReference type="EMBL" id="VIRB01000164">
    <property type="protein sequence ID" value="NDO72348.1"/>
    <property type="molecule type" value="Genomic_DNA"/>
</dbReference>
<dbReference type="RefSeq" id="WP_004082744.1">
    <property type="nucleotide sequence ID" value="NZ_VIRB01000164.1"/>
</dbReference>
<dbReference type="Proteomes" id="UP000474104">
    <property type="component" value="Unassembled WGS sequence"/>
</dbReference>
<proteinExistence type="predicted"/>
<dbReference type="AlphaFoldDB" id="A0A9X5CEW8"/>
<name>A0A9X5CEW8_9FIRM</name>
<accession>A0A9X5CEW8</accession>
<evidence type="ECO:0000313" key="2">
    <source>
        <dbReference type="Proteomes" id="UP000474104"/>
    </source>
</evidence>